<proteinExistence type="inferred from homology"/>
<feature type="domain" description="ABC transporter" evidence="5">
    <location>
        <begin position="6"/>
        <end position="234"/>
    </location>
</feature>
<evidence type="ECO:0000313" key="6">
    <source>
        <dbReference type="EMBL" id="MCR8634287.1"/>
    </source>
</evidence>
<protein>
    <submittedName>
        <fullName evidence="6">ABC transporter ATP-binding protein</fullName>
    </submittedName>
</protein>
<dbReference type="Proteomes" id="UP001300012">
    <property type="component" value="Unassembled WGS sequence"/>
</dbReference>
<dbReference type="RefSeq" id="WP_258215850.1">
    <property type="nucleotide sequence ID" value="NZ_JANQBD010000019.1"/>
</dbReference>
<dbReference type="InterPro" id="IPR027417">
    <property type="entry name" value="P-loop_NTPase"/>
</dbReference>
<dbReference type="GO" id="GO:0005524">
    <property type="term" value="F:ATP binding"/>
    <property type="evidence" value="ECO:0007669"/>
    <property type="project" value="UniProtKB-KW"/>
</dbReference>
<dbReference type="PROSITE" id="PS50893">
    <property type="entry name" value="ABC_TRANSPORTER_2"/>
    <property type="match status" value="1"/>
</dbReference>
<dbReference type="SUPFAM" id="SSF52540">
    <property type="entry name" value="P-loop containing nucleoside triphosphate hydrolases"/>
    <property type="match status" value="1"/>
</dbReference>
<dbReference type="SMART" id="SM00382">
    <property type="entry name" value="AAA"/>
    <property type="match status" value="1"/>
</dbReference>
<dbReference type="Pfam" id="PF00005">
    <property type="entry name" value="ABC_tran"/>
    <property type="match status" value="1"/>
</dbReference>
<dbReference type="InterPro" id="IPR003439">
    <property type="entry name" value="ABC_transporter-like_ATP-bd"/>
</dbReference>
<dbReference type="EMBL" id="JANQBD010000019">
    <property type="protein sequence ID" value="MCR8634287.1"/>
    <property type="molecule type" value="Genomic_DNA"/>
</dbReference>
<evidence type="ECO:0000256" key="1">
    <source>
        <dbReference type="ARBA" id="ARBA00005417"/>
    </source>
</evidence>
<dbReference type="CDD" id="cd03230">
    <property type="entry name" value="ABC_DR_subfamily_A"/>
    <property type="match status" value="1"/>
</dbReference>
<evidence type="ECO:0000313" key="7">
    <source>
        <dbReference type="Proteomes" id="UP001300012"/>
    </source>
</evidence>
<keyword evidence="4 6" id="KW-0067">ATP-binding</keyword>
<evidence type="ECO:0000259" key="5">
    <source>
        <dbReference type="PROSITE" id="PS50893"/>
    </source>
</evidence>
<dbReference type="PROSITE" id="PS00211">
    <property type="entry name" value="ABC_TRANSPORTER_1"/>
    <property type="match status" value="1"/>
</dbReference>
<sequence>MNKAAIEARGLTKDYGNGRGCRSISLTVGQGEVFGFLGPNGAGKSTFVKMLVGLIRPTGGEAALYGHPIGSLEARRNIGYLPELYRYQEWLSGEEVLQLHAKLCGWKPSNTVGRIRQLLDEVGIGLRGKDRVKHYSKGMQQRLGLACALLSDPPLLFLDEPSSAMDPVGRKEVRELVHRLKAAGKTIFLNSHLLEDVEVLCDRVALLNNGTILQSGTVSEVLQEKKLWQLRIGGFESSMLNWLQETTGLSLHIHCGSGAASMDESIWLEAEVETEEQIGWLNHLIIEQGMTLYEVKKAGGKLDEWFVGAVAGRSHRGERE</sequence>
<dbReference type="PANTHER" id="PTHR43335">
    <property type="entry name" value="ABC TRANSPORTER, ATP-BINDING PROTEIN"/>
    <property type="match status" value="1"/>
</dbReference>
<dbReference type="InterPro" id="IPR017871">
    <property type="entry name" value="ABC_transporter-like_CS"/>
</dbReference>
<evidence type="ECO:0000256" key="3">
    <source>
        <dbReference type="ARBA" id="ARBA00022741"/>
    </source>
</evidence>
<comment type="similarity">
    <text evidence="1">Belongs to the ABC transporter superfamily.</text>
</comment>
<reference evidence="6 7" key="1">
    <citation type="submission" date="2022-08" db="EMBL/GenBank/DDBJ databases">
        <title>Paenibacillus endoradicis sp. nov., Paenibacillus radicibacter sp. nov and Paenibacillus pararadicis sp. nov., three cold-adapted plant growth-promoting bacteria isolated from root of Larix gmelinii in Great Khingan.</title>
        <authorList>
            <person name="Xue H."/>
        </authorList>
    </citation>
    <scope>NUCLEOTIDE SEQUENCE [LARGE SCALE GENOMIC DNA]</scope>
    <source>
        <strain evidence="6 7">N5-1-1-5</strain>
    </source>
</reference>
<organism evidence="6 7">
    <name type="scientific">Paenibacillus radicis</name>
    <name type="common">ex Xue et al. 2023</name>
    <dbReference type="NCBI Taxonomy" id="2972489"/>
    <lineage>
        <taxon>Bacteria</taxon>
        <taxon>Bacillati</taxon>
        <taxon>Bacillota</taxon>
        <taxon>Bacilli</taxon>
        <taxon>Bacillales</taxon>
        <taxon>Paenibacillaceae</taxon>
        <taxon>Paenibacillus</taxon>
    </lineage>
</organism>
<keyword evidence="3" id="KW-0547">Nucleotide-binding</keyword>
<dbReference type="InterPro" id="IPR003593">
    <property type="entry name" value="AAA+_ATPase"/>
</dbReference>
<name>A0ABT1YMN5_9BACL</name>
<accession>A0ABT1YMN5</accession>
<keyword evidence="2" id="KW-0813">Transport</keyword>
<evidence type="ECO:0000256" key="4">
    <source>
        <dbReference type="ARBA" id="ARBA00022840"/>
    </source>
</evidence>
<dbReference type="Gene3D" id="3.40.50.300">
    <property type="entry name" value="P-loop containing nucleotide triphosphate hydrolases"/>
    <property type="match status" value="1"/>
</dbReference>
<evidence type="ECO:0000256" key="2">
    <source>
        <dbReference type="ARBA" id="ARBA00022448"/>
    </source>
</evidence>
<keyword evidence="7" id="KW-1185">Reference proteome</keyword>
<gene>
    <name evidence="6" type="ORF">NV381_24150</name>
</gene>
<comment type="caution">
    <text evidence="6">The sequence shown here is derived from an EMBL/GenBank/DDBJ whole genome shotgun (WGS) entry which is preliminary data.</text>
</comment>